<sequence>MPGLRAGDTVSAQAAEAGAGSVVRFHHLVVRPDDDDPDAVIVGRPDLGEFVELPAVCGEVIRLLREGRPVADVEAAIAAEHDVELDVADFVDSLADLAFVAEIDGRALPGPESAPVAGHFEGVTERHVRWVFSRPMKLFWVAVVAAASLTVLARPSLFPHHRDFFWSGYTGLSVLVNTAFFSLVASVHELMHLIAARSLGAPARIGFGTRLHYLVVQTDVTAIWGVPRRHRYRVYLAGMASDVFLIATMVLAVAYLPLPGPTEALLRAFILTTLLCLPLQAQIYMRTDLYFVLRDLLRCKDLFGDGLRYVRYLLARAVAPLRKPGSPATDPTGDPTGDLAVHERRAVRIYAVALALGSSVTLTVFAFYGAPIIVSGLTNALTALWAGFHGGPLLAAVDAALLILVEGGIQVLFVVTFVRTRRHWFRRRSRS</sequence>
<keyword evidence="1" id="KW-0472">Membrane</keyword>
<protein>
    <recommendedName>
        <fullName evidence="4">PqqD family protein</fullName>
    </recommendedName>
</protein>
<organism evidence="2 3">
    <name type="scientific">Nonomuraea thailandensis</name>
    <dbReference type="NCBI Taxonomy" id="1188745"/>
    <lineage>
        <taxon>Bacteria</taxon>
        <taxon>Bacillati</taxon>
        <taxon>Actinomycetota</taxon>
        <taxon>Actinomycetes</taxon>
        <taxon>Streptosporangiales</taxon>
        <taxon>Streptosporangiaceae</taxon>
        <taxon>Nonomuraea</taxon>
    </lineage>
</organism>
<accession>A0A9X2GX88</accession>
<feature type="transmembrane region" description="Helical" evidence="1">
    <location>
        <begin position="234"/>
        <end position="258"/>
    </location>
</feature>
<evidence type="ECO:0000256" key="1">
    <source>
        <dbReference type="SAM" id="Phobius"/>
    </source>
</evidence>
<gene>
    <name evidence="2" type="ORF">HD597_012409</name>
</gene>
<dbReference type="Proteomes" id="UP001139648">
    <property type="component" value="Unassembled WGS sequence"/>
</dbReference>
<reference evidence="2" key="1">
    <citation type="submission" date="2022-06" db="EMBL/GenBank/DDBJ databases">
        <title>Sequencing the genomes of 1000 actinobacteria strains.</title>
        <authorList>
            <person name="Klenk H.-P."/>
        </authorList>
    </citation>
    <scope>NUCLEOTIDE SEQUENCE</scope>
    <source>
        <strain evidence="2">DSM 46694</strain>
    </source>
</reference>
<dbReference type="EMBL" id="JAMZEB010000002">
    <property type="protein sequence ID" value="MCP2365389.1"/>
    <property type="molecule type" value="Genomic_DNA"/>
</dbReference>
<evidence type="ECO:0008006" key="4">
    <source>
        <dbReference type="Google" id="ProtNLM"/>
    </source>
</evidence>
<feature type="transmembrane region" description="Helical" evidence="1">
    <location>
        <begin position="138"/>
        <end position="158"/>
    </location>
</feature>
<feature type="transmembrane region" description="Helical" evidence="1">
    <location>
        <begin position="264"/>
        <end position="284"/>
    </location>
</feature>
<dbReference type="RefSeq" id="WP_253758633.1">
    <property type="nucleotide sequence ID" value="NZ_BAABKA010000005.1"/>
</dbReference>
<feature type="transmembrane region" description="Helical" evidence="1">
    <location>
        <begin position="164"/>
        <end position="187"/>
    </location>
</feature>
<feature type="transmembrane region" description="Helical" evidence="1">
    <location>
        <begin position="393"/>
        <end position="418"/>
    </location>
</feature>
<dbReference type="AlphaFoldDB" id="A0A9X2GX88"/>
<proteinExistence type="predicted"/>
<keyword evidence="1" id="KW-1133">Transmembrane helix</keyword>
<keyword evidence="3" id="KW-1185">Reference proteome</keyword>
<keyword evidence="1" id="KW-0812">Transmembrane</keyword>
<evidence type="ECO:0000313" key="2">
    <source>
        <dbReference type="EMBL" id="MCP2365389.1"/>
    </source>
</evidence>
<name>A0A9X2GX88_9ACTN</name>
<comment type="caution">
    <text evidence="2">The sequence shown here is derived from an EMBL/GenBank/DDBJ whole genome shotgun (WGS) entry which is preliminary data.</text>
</comment>
<feature type="transmembrane region" description="Helical" evidence="1">
    <location>
        <begin position="349"/>
        <end position="373"/>
    </location>
</feature>
<evidence type="ECO:0000313" key="3">
    <source>
        <dbReference type="Proteomes" id="UP001139648"/>
    </source>
</evidence>